<reference evidence="12 13" key="1">
    <citation type="submission" date="2019-09" db="EMBL/GenBank/DDBJ databases">
        <authorList>
            <consortium name="DOE Joint Genome Institute"/>
            <person name="Mondo S.J."/>
            <person name="Navarro-Mendoza M.I."/>
            <person name="Perez-Arques C."/>
            <person name="Panchal S."/>
            <person name="Nicolas F.E."/>
            <person name="Ganguly P."/>
            <person name="Pangilinan J."/>
            <person name="Grigoriev I."/>
            <person name="Heitman J."/>
            <person name="Sanya K."/>
            <person name="Garre V."/>
        </authorList>
    </citation>
    <scope>NUCLEOTIDE SEQUENCE [LARGE SCALE GENOMIC DNA]</scope>
    <source>
        <strain evidence="12 13">MU402</strain>
    </source>
</reference>
<sequence length="270" mass="29944">MISAKKVLCLSLFFVLNTITLVYVYKNYKHDILQGIQSLAIRMRSIPYSPLIMTLLVCLCANPPMLGHTFCITMCGYIYGFSLKGCLPAAIGTFLGCLATFAMVRKLNLGRFVQRVSTGKQETLDAMSRAISHGGFKIALLIRLCPLPWQVSSSVLSLCDSVSYKTYCMATLFGSFKTTLEVWIGSQLATLTDATLPPEAHKVAMITMGIGLVVLITVAIWLYRLTMERIKEMQHDIYIDNDDQVALLSYEEEDDDGLQSPLKKVSSAIV</sequence>
<evidence type="ECO:0000259" key="11">
    <source>
        <dbReference type="Pfam" id="PF09335"/>
    </source>
</evidence>
<dbReference type="Proteomes" id="UP000469890">
    <property type="component" value="Unassembled WGS sequence"/>
</dbReference>
<feature type="transmembrane region" description="Helical" evidence="10">
    <location>
        <begin position="7"/>
        <end position="25"/>
    </location>
</feature>
<dbReference type="EMBL" id="JAAECE010000009">
    <property type="protein sequence ID" value="KAF1797444.1"/>
    <property type="molecule type" value="Genomic_DNA"/>
</dbReference>
<gene>
    <name evidence="12" type="ORF">FB192DRAFT_1462312</name>
</gene>
<evidence type="ECO:0000256" key="1">
    <source>
        <dbReference type="ARBA" id="ARBA00002978"/>
    </source>
</evidence>
<evidence type="ECO:0000256" key="9">
    <source>
        <dbReference type="ARBA" id="ARBA00023136"/>
    </source>
</evidence>
<dbReference type="GO" id="GO:0016192">
    <property type="term" value="P:vesicle-mediated transport"/>
    <property type="evidence" value="ECO:0007669"/>
    <property type="project" value="TreeGrafter"/>
</dbReference>
<feature type="domain" description="VTT" evidence="11">
    <location>
        <begin position="68"/>
        <end position="180"/>
    </location>
</feature>
<comment type="similarity">
    <text evidence="3">Belongs to the TVP38/TMEM64 family.</text>
</comment>
<organism evidence="12 13">
    <name type="scientific">Mucor circinelloides f. lusitanicus</name>
    <name type="common">Mucor racemosus var. lusitanicus</name>
    <dbReference type="NCBI Taxonomy" id="29924"/>
    <lineage>
        <taxon>Eukaryota</taxon>
        <taxon>Fungi</taxon>
        <taxon>Fungi incertae sedis</taxon>
        <taxon>Mucoromycota</taxon>
        <taxon>Mucoromycotina</taxon>
        <taxon>Mucoromycetes</taxon>
        <taxon>Mucorales</taxon>
        <taxon>Mucorineae</taxon>
        <taxon>Mucoraceae</taxon>
        <taxon>Mucor</taxon>
    </lineage>
</organism>
<keyword evidence="6 10" id="KW-0812">Transmembrane</keyword>
<keyword evidence="7 10" id="KW-1133">Transmembrane helix</keyword>
<evidence type="ECO:0000256" key="4">
    <source>
        <dbReference type="ARBA" id="ARBA00013533"/>
    </source>
</evidence>
<evidence type="ECO:0000256" key="2">
    <source>
        <dbReference type="ARBA" id="ARBA00004653"/>
    </source>
</evidence>
<feature type="transmembrane region" description="Helical" evidence="10">
    <location>
        <begin position="203"/>
        <end position="223"/>
    </location>
</feature>
<evidence type="ECO:0000256" key="3">
    <source>
        <dbReference type="ARBA" id="ARBA00008640"/>
    </source>
</evidence>
<dbReference type="PANTHER" id="PTHR47549:SF1">
    <property type="entry name" value="GOLGI APPARATUS MEMBRANE PROTEIN TVP38"/>
    <property type="match status" value="1"/>
</dbReference>
<comment type="caution">
    <text evidence="12">The sequence shown here is derived from an EMBL/GenBank/DDBJ whole genome shotgun (WGS) entry which is preliminary data.</text>
</comment>
<keyword evidence="8" id="KW-0333">Golgi apparatus</keyword>
<dbReference type="GO" id="GO:0000022">
    <property type="term" value="P:mitotic spindle elongation"/>
    <property type="evidence" value="ECO:0007669"/>
    <property type="project" value="TreeGrafter"/>
</dbReference>
<dbReference type="InterPro" id="IPR051076">
    <property type="entry name" value="Golgi_membrane_TVP38/TMEM64"/>
</dbReference>
<evidence type="ECO:0000256" key="7">
    <source>
        <dbReference type="ARBA" id="ARBA00022989"/>
    </source>
</evidence>
<name>A0A8H4B8F5_MUCCL</name>
<dbReference type="PANTHER" id="PTHR47549">
    <property type="entry name" value="GOLGI APPARATUS MEMBRANE PROTEIN TVP38-RELATED"/>
    <property type="match status" value="1"/>
</dbReference>
<evidence type="ECO:0000256" key="6">
    <source>
        <dbReference type="ARBA" id="ARBA00022692"/>
    </source>
</evidence>
<dbReference type="AlphaFoldDB" id="A0A8H4B8F5"/>
<protein>
    <recommendedName>
        <fullName evidence="4">Golgi apparatus membrane protein TVP38</fullName>
    </recommendedName>
    <alternativeName>
        <fullName evidence="5">Golgi apparatus membrane protein tvp38</fullName>
    </alternativeName>
</protein>
<comment type="function">
    <text evidence="1">Golgi membrane protein involved in vesicular trafficking and spindle migration.</text>
</comment>
<dbReference type="Pfam" id="PF09335">
    <property type="entry name" value="VTT_dom"/>
    <property type="match status" value="1"/>
</dbReference>
<evidence type="ECO:0000313" key="13">
    <source>
        <dbReference type="Proteomes" id="UP000469890"/>
    </source>
</evidence>
<evidence type="ECO:0000256" key="10">
    <source>
        <dbReference type="SAM" id="Phobius"/>
    </source>
</evidence>
<proteinExistence type="inferred from homology"/>
<evidence type="ECO:0000313" key="12">
    <source>
        <dbReference type="EMBL" id="KAF1797444.1"/>
    </source>
</evidence>
<feature type="transmembrane region" description="Helical" evidence="10">
    <location>
        <begin position="86"/>
        <end position="104"/>
    </location>
</feature>
<dbReference type="InterPro" id="IPR032816">
    <property type="entry name" value="VTT_dom"/>
</dbReference>
<evidence type="ECO:0000256" key="5">
    <source>
        <dbReference type="ARBA" id="ARBA00020673"/>
    </source>
</evidence>
<evidence type="ECO:0000256" key="8">
    <source>
        <dbReference type="ARBA" id="ARBA00023034"/>
    </source>
</evidence>
<feature type="transmembrane region" description="Helical" evidence="10">
    <location>
        <begin position="51"/>
        <end position="79"/>
    </location>
</feature>
<comment type="subcellular location">
    <subcellularLocation>
        <location evidence="2">Golgi apparatus membrane</location>
        <topology evidence="2">Multi-pass membrane protein</topology>
    </subcellularLocation>
</comment>
<accession>A0A8H4B8F5</accession>
<dbReference type="GO" id="GO:0000139">
    <property type="term" value="C:Golgi membrane"/>
    <property type="evidence" value="ECO:0007669"/>
    <property type="project" value="UniProtKB-SubCell"/>
</dbReference>
<keyword evidence="9 10" id="KW-0472">Membrane</keyword>